<dbReference type="GO" id="GO:0006260">
    <property type="term" value="P:DNA replication"/>
    <property type="evidence" value="ECO:0007669"/>
    <property type="project" value="UniProtKB-KW"/>
</dbReference>
<name>A0A7W7ZBY4_9BACT</name>
<dbReference type="GO" id="GO:0006281">
    <property type="term" value="P:DNA repair"/>
    <property type="evidence" value="ECO:0007669"/>
    <property type="project" value="UniProtKB-KW"/>
</dbReference>
<sequence>MALFADVASLAEYLSGEPSRLKKRAAIAAALRSAHSAAPASNDAGLLALYIAGTPFAESDPRKLNAGGALLSSAIKAITGATDAALTTAYRRHGDMGAAAFDLWPLQATVTLTLSEVATTFAAMPFAKTTAVRGELVQRLLRRSSPLEAKYLLKLMLGDMRIGVKQSLVEEAIAAAASVEDGTQVLVKAVRHAVMLEADLSRATAMAFSGTLDQAMMRLFHPLGFMLASPVESPEEAVARFSSKPIDEAEEVRVEAFLEDKYDGMRAQIHCGESSRVAMYSRNKEEITESFPDLLEAFASVPASTGGLILDGEILGWDFATGRALPFAVMGQRIGRKRVQAELLRKIPAVFMVFDLLYSAGELQLDKPLKARRNALEAIVEQLGTLATSPIPIEDRTPPAQADLFSQLEPTAAEEEKFARLMLSPSRLVESAEEIDRAYAAARARANEGVMLKAANSHYQPGRRGLAWIKLKRELATLDVVITGAEFGHGRRAGILSDYTFAVCGPAFHQTGELLNVGKAYSGLTDAEIAELSAWAMAHTLEDQGHFRTVEPIRILEVAFNNIMRSERHASGFAMRFPRILRIRDDKPLEEIDTLDRVEEIYQSQVDKPVE</sequence>
<dbReference type="GO" id="GO:0051301">
    <property type="term" value="P:cell division"/>
    <property type="evidence" value="ECO:0007669"/>
    <property type="project" value="UniProtKB-KW"/>
</dbReference>
<keyword evidence="7 12" id="KW-0067">ATP-binding</keyword>
<dbReference type="PROSITE" id="PS00333">
    <property type="entry name" value="DNA_LIGASE_A2"/>
    <property type="match status" value="1"/>
</dbReference>
<dbReference type="InterPro" id="IPR050191">
    <property type="entry name" value="ATP-dep_DNA_ligase"/>
</dbReference>
<dbReference type="InterPro" id="IPR000977">
    <property type="entry name" value="DNA_ligase_ATP-dep"/>
</dbReference>
<dbReference type="GO" id="GO:0003677">
    <property type="term" value="F:DNA binding"/>
    <property type="evidence" value="ECO:0007669"/>
    <property type="project" value="InterPro"/>
</dbReference>
<keyword evidence="9 12" id="KW-0234">DNA repair</keyword>
<keyword evidence="16" id="KW-1185">Reference proteome</keyword>
<dbReference type="PROSITE" id="PS50160">
    <property type="entry name" value="DNA_LIGASE_A3"/>
    <property type="match status" value="1"/>
</dbReference>
<keyword evidence="4" id="KW-0235">DNA replication</keyword>
<evidence type="ECO:0000313" key="15">
    <source>
        <dbReference type="EMBL" id="MBB5057066.1"/>
    </source>
</evidence>
<dbReference type="RefSeq" id="WP_184215534.1">
    <property type="nucleotide sequence ID" value="NZ_JACHIP010000002.1"/>
</dbReference>
<dbReference type="InterPro" id="IPR012340">
    <property type="entry name" value="NA-bd_OB-fold"/>
</dbReference>
<dbReference type="EC" id="6.5.1.1" evidence="12"/>
<evidence type="ECO:0000259" key="14">
    <source>
        <dbReference type="PROSITE" id="PS50160"/>
    </source>
</evidence>
<dbReference type="Gene3D" id="3.30.470.30">
    <property type="entry name" value="DNA ligase/mRNA capping enzyme"/>
    <property type="match status" value="1"/>
</dbReference>
<comment type="catalytic activity">
    <reaction evidence="11 12">
        <text>ATP + (deoxyribonucleotide)n-3'-hydroxyl + 5'-phospho-(deoxyribonucleotide)m = (deoxyribonucleotide)n+m + AMP + diphosphate.</text>
        <dbReference type="EC" id="6.5.1.1"/>
    </reaction>
</comment>
<dbReference type="Pfam" id="PF01068">
    <property type="entry name" value="DNA_ligase_A_M"/>
    <property type="match status" value="1"/>
</dbReference>
<keyword evidence="8 12" id="KW-0233">DNA recombination</keyword>
<feature type="domain" description="ATP-dependent DNA ligase family profile" evidence="14">
    <location>
        <begin position="342"/>
        <end position="505"/>
    </location>
</feature>
<dbReference type="InterPro" id="IPR012310">
    <property type="entry name" value="DNA_ligase_ATP-dep_cent"/>
</dbReference>
<keyword evidence="3" id="KW-0132">Cell division</keyword>
<reference evidence="15 16" key="1">
    <citation type="submission" date="2020-08" db="EMBL/GenBank/DDBJ databases">
        <title>Genomic Encyclopedia of Type Strains, Phase IV (KMG-V): Genome sequencing to study the core and pangenomes of soil and plant-associated prokaryotes.</title>
        <authorList>
            <person name="Whitman W."/>
        </authorList>
    </citation>
    <scope>NUCLEOTIDE SEQUENCE [LARGE SCALE GENOMIC DNA]</scope>
    <source>
        <strain evidence="15 16">M8UP14</strain>
    </source>
</reference>
<keyword evidence="6 12" id="KW-0227">DNA damage</keyword>
<keyword evidence="2 12" id="KW-0436">Ligase</keyword>
<dbReference type="EMBL" id="JACHIP010000002">
    <property type="protein sequence ID" value="MBB5057066.1"/>
    <property type="molecule type" value="Genomic_DNA"/>
</dbReference>
<evidence type="ECO:0000256" key="11">
    <source>
        <dbReference type="ARBA" id="ARBA00034003"/>
    </source>
</evidence>
<evidence type="ECO:0000256" key="4">
    <source>
        <dbReference type="ARBA" id="ARBA00022705"/>
    </source>
</evidence>
<evidence type="ECO:0000256" key="7">
    <source>
        <dbReference type="ARBA" id="ARBA00022840"/>
    </source>
</evidence>
<dbReference type="GO" id="GO:0005524">
    <property type="term" value="F:ATP binding"/>
    <property type="evidence" value="ECO:0007669"/>
    <property type="project" value="UniProtKB-KW"/>
</dbReference>
<dbReference type="Pfam" id="PF04675">
    <property type="entry name" value="DNA_ligase_A_N"/>
    <property type="match status" value="1"/>
</dbReference>
<dbReference type="PROSITE" id="PS00697">
    <property type="entry name" value="DNA_LIGASE_A1"/>
    <property type="match status" value="1"/>
</dbReference>
<evidence type="ECO:0000256" key="6">
    <source>
        <dbReference type="ARBA" id="ARBA00022763"/>
    </source>
</evidence>
<evidence type="ECO:0000256" key="13">
    <source>
        <dbReference type="RuleBase" id="RU004196"/>
    </source>
</evidence>
<dbReference type="NCBIfam" id="TIGR00574">
    <property type="entry name" value="dnl1"/>
    <property type="match status" value="1"/>
</dbReference>
<evidence type="ECO:0000256" key="10">
    <source>
        <dbReference type="ARBA" id="ARBA00023306"/>
    </source>
</evidence>
<evidence type="ECO:0000256" key="12">
    <source>
        <dbReference type="RuleBase" id="RU000617"/>
    </source>
</evidence>
<dbReference type="PANTHER" id="PTHR45674">
    <property type="entry name" value="DNA LIGASE 1/3 FAMILY MEMBER"/>
    <property type="match status" value="1"/>
</dbReference>
<evidence type="ECO:0000256" key="5">
    <source>
        <dbReference type="ARBA" id="ARBA00022741"/>
    </source>
</evidence>
<comment type="similarity">
    <text evidence="1 13">Belongs to the ATP-dependent DNA ligase family.</text>
</comment>
<evidence type="ECO:0000256" key="3">
    <source>
        <dbReference type="ARBA" id="ARBA00022618"/>
    </source>
</evidence>
<keyword evidence="10" id="KW-0131">Cell cycle</keyword>
<dbReference type="Pfam" id="PF04679">
    <property type="entry name" value="DNA_ligase_A_C"/>
    <property type="match status" value="1"/>
</dbReference>
<dbReference type="Gene3D" id="2.40.50.140">
    <property type="entry name" value="Nucleic acid-binding proteins"/>
    <property type="match status" value="1"/>
</dbReference>
<dbReference type="Gene3D" id="1.10.3260.10">
    <property type="entry name" value="DNA ligase, ATP-dependent, N-terminal domain"/>
    <property type="match status" value="1"/>
</dbReference>
<dbReference type="SUPFAM" id="SSF117018">
    <property type="entry name" value="ATP-dependent DNA ligase DNA-binding domain"/>
    <property type="match status" value="1"/>
</dbReference>
<dbReference type="InterPro" id="IPR012309">
    <property type="entry name" value="DNA_ligase_ATP-dep_C"/>
</dbReference>
<dbReference type="AlphaFoldDB" id="A0A7W7ZBY4"/>
<dbReference type="InterPro" id="IPR012308">
    <property type="entry name" value="DNA_ligase_ATP-dep_N"/>
</dbReference>
<dbReference type="CDD" id="cd07898">
    <property type="entry name" value="Adenylation_DNA_ligase"/>
    <property type="match status" value="1"/>
</dbReference>
<evidence type="ECO:0000256" key="2">
    <source>
        <dbReference type="ARBA" id="ARBA00022598"/>
    </source>
</evidence>
<dbReference type="PANTHER" id="PTHR45674:SF4">
    <property type="entry name" value="DNA LIGASE 1"/>
    <property type="match status" value="1"/>
</dbReference>
<organism evidence="15 16">
    <name type="scientific">Granulicella aggregans</name>
    <dbReference type="NCBI Taxonomy" id="474949"/>
    <lineage>
        <taxon>Bacteria</taxon>
        <taxon>Pseudomonadati</taxon>
        <taxon>Acidobacteriota</taxon>
        <taxon>Terriglobia</taxon>
        <taxon>Terriglobales</taxon>
        <taxon>Acidobacteriaceae</taxon>
        <taxon>Granulicella</taxon>
    </lineage>
</organism>
<dbReference type="CDD" id="cd07972">
    <property type="entry name" value="OBF_DNA_ligase_Arch_LigB"/>
    <property type="match status" value="1"/>
</dbReference>
<evidence type="ECO:0000256" key="1">
    <source>
        <dbReference type="ARBA" id="ARBA00007572"/>
    </source>
</evidence>
<proteinExistence type="inferred from homology"/>
<dbReference type="GO" id="GO:0006310">
    <property type="term" value="P:DNA recombination"/>
    <property type="evidence" value="ECO:0007669"/>
    <property type="project" value="UniProtKB-KW"/>
</dbReference>
<evidence type="ECO:0000256" key="8">
    <source>
        <dbReference type="ARBA" id="ARBA00023172"/>
    </source>
</evidence>
<dbReference type="SUPFAM" id="SSF50249">
    <property type="entry name" value="Nucleic acid-binding proteins"/>
    <property type="match status" value="1"/>
</dbReference>
<dbReference type="GO" id="GO:0003910">
    <property type="term" value="F:DNA ligase (ATP) activity"/>
    <property type="evidence" value="ECO:0007669"/>
    <property type="project" value="UniProtKB-EC"/>
</dbReference>
<dbReference type="InterPro" id="IPR016059">
    <property type="entry name" value="DNA_ligase_ATP-dep_CS"/>
</dbReference>
<dbReference type="InterPro" id="IPR036599">
    <property type="entry name" value="DNA_ligase_N_sf"/>
</dbReference>
<dbReference type="Proteomes" id="UP000540989">
    <property type="component" value="Unassembled WGS sequence"/>
</dbReference>
<keyword evidence="5 12" id="KW-0547">Nucleotide-binding</keyword>
<evidence type="ECO:0000256" key="9">
    <source>
        <dbReference type="ARBA" id="ARBA00023204"/>
    </source>
</evidence>
<dbReference type="GO" id="GO:0071897">
    <property type="term" value="P:DNA biosynthetic process"/>
    <property type="evidence" value="ECO:0007669"/>
    <property type="project" value="InterPro"/>
</dbReference>
<accession>A0A7W7ZBY4</accession>
<gene>
    <name evidence="15" type="ORF">HDF16_001751</name>
</gene>
<protein>
    <recommendedName>
        <fullName evidence="12">DNA ligase</fullName>
        <ecNumber evidence="12">6.5.1.1</ecNumber>
    </recommendedName>
</protein>
<comment type="caution">
    <text evidence="15">The sequence shown here is derived from an EMBL/GenBank/DDBJ whole genome shotgun (WGS) entry which is preliminary data.</text>
</comment>
<dbReference type="SUPFAM" id="SSF56091">
    <property type="entry name" value="DNA ligase/mRNA capping enzyme, catalytic domain"/>
    <property type="match status" value="1"/>
</dbReference>
<evidence type="ECO:0000313" key="16">
    <source>
        <dbReference type="Proteomes" id="UP000540989"/>
    </source>
</evidence>